<dbReference type="EMBL" id="JALPRF010000010">
    <property type="protein sequence ID" value="MCK8495627.1"/>
    <property type="molecule type" value="Genomic_DNA"/>
</dbReference>
<keyword evidence="4" id="KW-0067">ATP-binding</keyword>
<evidence type="ECO:0000256" key="8">
    <source>
        <dbReference type="ARBA" id="ARBA00023316"/>
    </source>
</evidence>
<evidence type="ECO:0000256" key="2">
    <source>
        <dbReference type="ARBA" id="ARBA00022618"/>
    </source>
</evidence>
<dbReference type="PANTHER" id="PTHR43445">
    <property type="entry name" value="UDP-N-ACETYLMURAMATE--L-ALANINE LIGASE-RELATED"/>
    <property type="match status" value="1"/>
</dbReference>
<dbReference type="Pfam" id="PF02875">
    <property type="entry name" value="Mur_ligase_C"/>
    <property type="match status" value="1"/>
</dbReference>
<dbReference type="Gene3D" id="3.40.1190.10">
    <property type="entry name" value="Mur-like, catalytic domain"/>
    <property type="match status" value="1"/>
</dbReference>
<organism evidence="12 13">
    <name type="scientific">Spirosoma liriopis</name>
    <dbReference type="NCBI Taxonomy" id="2937440"/>
    <lineage>
        <taxon>Bacteria</taxon>
        <taxon>Pseudomonadati</taxon>
        <taxon>Bacteroidota</taxon>
        <taxon>Cytophagia</taxon>
        <taxon>Cytophagales</taxon>
        <taxon>Cytophagaceae</taxon>
        <taxon>Spirosoma</taxon>
    </lineage>
</organism>
<keyword evidence="6" id="KW-0573">Peptidoglycan synthesis</keyword>
<dbReference type="Gene3D" id="3.90.190.20">
    <property type="entry name" value="Mur ligase, C-terminal domain"/>
    <property type="match status" value="1"/>
</dbReference>
<keyword evidence="2" id="KW-0132">Cell division</keyword>
<sequence>MPKAIHFISIGGSAMHNLALALQQQGFTITGSDDEIYDPSRTRLQQHSLLPATAGWFPEKIHTGLDAVIIGMHARRDNPELVRAQELGLAIYSYPEFLYQQCQQKQRVVIAGSHGKTTITAMILHSLAFHNRAFDYLVGEQTEGFETMAKLTPEAPIIIIEGDEYASSPIDPRPKFLHYQPHIALINGIAWDHVNIYPSWESYVDQFELLAEAMPKAGILIFDESDNMLDVIGQKERTDITKIPYQAHLSEVRNGQTYLITKQGTKIPVSFFGEHNMKNVTGAMTVCDRIGITEDQFYAAIQTFKPVALRLQKIAEISVPNSVNRISFHDFAHSPAKVEASTEAVKHQYPNQRLLAIVELHTVSSLSKTFLDEYKGTVDTADQVVVYFNANTQAYLNSASPIRPEDVTNAFGHRNLKVFTELEALKEYMLAQVSTVDILLFMSSGVFDGLDIKAISDKLIQAS</sequence>
<keyword evidence="1 12" id="KW-0436">Ligase</keyword>
<evidence type="ECO:0000256" key="4">
    <source>
        <dbReference type="ARBA" id="ARBA00022840"/>
    </source>
</evidence>
<dbReference type="Proteomes" id="UP001202180">
    <property type="component" value="Unassembled WGS sequence"/>
</dbReference>
<keyword evidence="5" id="KW-0133">Cell shape</keyword>
<feature type="domain" description="Mur ligase N-terminal catalytic" evidence="9">
    <location>
        <begin position="5"/>
        <end position="104"/>
    </location>
</feature>
<protein>
    <submittedName>
        <fullName evidence="12">Mur ligase family protein</fullName>
    </submittedName>
</protein>
<dbReference type="InterPro" id="IPR036615">
    <property type="entry name" value="Mur_ligase_C_dom_sf"/>
</dbReference>
<evidence type="ECO:0000259" key="11">
    <source>
        <dbReference type="Pfam" id="PF08245"/>
    </source>
</evidence>
<dbReference type="InterPro" id="IPR000713">
    <property type="entry name" value="Mur_ligase_N"/>
</dbReference>
<reference evidence="12 13" key="1">
    <citation type="submission" date="2022-04" db="EMBL/GenBank/DDBJ databases">
        <title>Spirosoma sp. strain RP8 genome sequencing and assembly.</title>
        <authorList>
            <person name="Jung Y."/>
        </authorList>
    </citation>
    <scope>NUCLEOTIDE SEQUENCE [LARGE SCALE GENOMIC DNA]</scope>
    <source>
        <strain evidence="12 13">RP8</strain>
    </source>
</reference>
<keyword evidence="8" id="KW-0961">Cell wall biogenesis/degradation</keyword>
<name>A0ABT0HU29_9BACT</name>
<dbReference type="InterPro" id="IPR004101">
    <property type="entry name" value="Mur_ligase_C"/>
</dbReference>
<feature type="domain" description="Mur ligase C-terminal" evidence="10">
    <location>
        <begin position="329"/>
        <end position="445"/>
    </location>
</feature>
<dbReference type="InterPro" id="IPR013221">
    <property type="entry name" value="Mur_ligase_cen"/>
</dbReference>
<dbReference type="PANTHER" id="PTHR43445:SF5">
    <property type="entry name" value="UDP-N-ACETYLMURAMATE--L-ALANYL-GAMMA-D-GLUTAMYL-MESO-2,6-DIAMINOHEPTANDIOATE LIGASE"/>
    <property type="match status" value="1"/>
</dbReference>
<evidence type="ECO:0000256" key="1">
    <source>
        <dbReference type="ARBA" id="ARBA00022598"/>
    </source>
</evidence>
<evidence type="ECO:0000256" key="6">
    <source>
        <dbReference type="ARBA" id="ARBA00022984"/>
    </source>
</evidence>
<dbReference type="SUPFAM" id="SSF51984">
    <property type="entry name" value="MurCD N-terminal domain"/>
    <property type="match status" value="1"/>
</dbReference>
<dbReference type="InterPro" id="IPR036565">
    <property type="entry name" value="Mur-like_cat_sf"/>
</dbReference>
<evidence type="ECO:0000259" key="10">
    <source>
        <dbReference type="Pfam" id="PF02875"/>
    </source>
</evidence>
<accession>A0ABT0HU29</accession>
<dbReference type="Gene3D" id="3.40.50.720">
    <property type="entry name" value="NAD(P)-binding Rossmann-like Domain"/>
    <property type="match status" value="1"/>
</dbReference>
<dbReference type="Pfam" id="PF01225">
    <property type="entry name" value="Mur_ligase"/>
    <property type="match status" value="1"/>
</dbReference>
<keyword evidence="7" id="KW-0131">Cell cycle</keyword>
<gene>
    <name evidence="12" type="ORF">M0L20_27425</name>
</gene>
<evidence type="ECO:0000313" key="13">
    <source>
        <dbReference type="Proteomes" id="UP001202180"/>
    </source>
</evidence>
<evidence type="ECO:0000313" key="12">
    <source>
        <dbReference type="EMBL" id="MCK8495627.1"/>
    </source>
</evidence>
<proteinExistence type="predicted"/>
<dbReference type="Pfam" id="PF08245">
    <property type="entry name" value="Mur_ligase_M"/>
    <property type="match status" value="1"/>
</dbReference>
<keyword evidence="3" id="KW-0547">Nucleotide-binding</keyword>
<dbReference type="SUPFAM" id="SSF53244">
    <property type="entry name" value="MurD-like peptide ligases, peptide-binding domain"/>
    <property type="match status" value="1"/>
</dbReference>
<keyword evidence="13" id="KW-1185">Reference proteome</keyword>
<dbReference type="SUPFAM" id="SSF53623">
    <property type="entry name" value="MurD-like peptide ligases, catalytic domain"/>
    <property type="match status" value="1"/>
</dbReference>
<feature type="domain" description="Mur ligase central" evidence="11">
    <location>
        <begin position="110"/>
        <end position="286"/>
    </location>
</feature>
<dbReference type="InterPro" id="IPR050061">
    <property type="entry name" value="MurCDEF_pg_biosynth"/>
</dbReference>
<comment type="caution">
    <text evidence="12">The sequence shown here is derived from an EMBL/GenBank/DDBJ whole genome shotgun (WGS) entry which is preliminary data.</text>
</comment>
<evidence type="ECO:0000256" key="3">
    <source>
        <dbReference type="ARBA" id="ARBA00022741"/>
    </source>
</evidence>
<dbReference type="GO" id="GO:0016874">
    <property type="term" value="F:ligase activity"/>
    <property type="evidence" value="ECO:0007669"/>
    <property type="project" value="UniProtKB-KW"/>
</dbReference>
<evidence type="ECO:0000256" key="7">
    <source>
        <dbReference type="ARBA" id="ARBA00023306"/>
    </source>
</evidence>
<evidence type="ECO:0000259" key="9">
    <source>
        <dbReference type="Pfam" id="PF01225"/>
    </source>
</evidence>
<evidence type="ECO:0000256" key="5">
    <source>
        <dbReference type="ARBA" id="ARBA00022960"/>
    </source>
</evidence>
<dbReference type="RefSeq" id="WP_248480379.1">
    <property type="nucleotide sequence ID" value="NZ_JALPRF010000010.1"/>
</dbReference>